<comment type="subunit">
    <text evidence="3">Homodimer.</text>
</comment>
<keyword evidence="9" id="KW-1185">Reference proteome</keyword>
<name>A0A2Z7A1M2_9LAMI</name>
<protein>
    <recommendedName>
        <fullName evidence="7">WRKY19-like zinc finger domain-containing protein</fullName>
    </recommendedName>
</protein>
<evidence type="ECO:0000256" key="2">
    <source>
        <dbReference type="ARBA" id="ARBA00010746"/>
    </source>
</evidence>
<accession>A0A2Z7A1M2</accession>
<feature type="domain" description="WRKY19-like zinc finger" evidence="7">
    <location>
        <begin position="456"/>
        <end position="480"/>
    </location>
</feature>
<keyword evidence="6" id="KW-0732">Signal</keyword>
<dbReference type="OrthoDB" id="77038at2759"/>
<dbReference type="PANTHER" id="PTHR31827">
    <property type="entry name" value="EMB|CAB89363.1"/>
    <property type="match status" value="1"/>
</dbReference>
<evidence type="ECO:0000256" key="6">
    <source>
        <dbReference type="SAM" id="SignalP"/>
    </source>
</evidence>
<gene>
    <name evidence="8" type="ORF">F511_20362</name>
</gene>
<dbReference type="Pfam" id="PF03018">
    <property type="entry name" value="Dirigent"/>
    <property type="match status" value="1"/>
</dbReference>
<dbReference type="Pfam" id="PF24906">
    <property type="entry name" value="Zf_WRKY19"/>
    <property type="match status" value="9"/>
</dbReference>
<dbReference type="Proteomes" id="UP000250235">
    <property type="component" value="Unassembled WGS sequence"/>
</dbReference>
<comment type="similarity">
    <text evidence="2">Belongs to the plant dirigent protein family.</text>
</comment>
<organism evidence="8 9">
    <name type="scientific">Dorcoceras hygrometricum</name>
    <dbReference type="NCBI Taxonomy" id="472368"/>
    <lineage>
        <taxon>Eukaryota</taxon>
        <taxon>Viridiplantae</taxon>
        <taxon>Streptophyta</taxon>
        <taxon>Embryophyta</taxon>
        <taxon>Tracheophyta</taxon>
        <taxon>Spermatophyta</taxon>
        <taxon>Magnoliopsida</taxon>
        <taxon>eudicotyledons</taxon>
        <taxon>Gunneridae</taxon>
        <taxon>Pentapetalae</taxon>
        <taxon>asterids</taxon>
        <taxon>lamiids</taxon>
        <taxon>Lamiales</taxon>
        <taxon>Gesneriaceae</taxon>
        <taxon>Didymocarpoideae</taxon>
        <taxon>Trichosporeae</taxon>
        <taxon>Loxocarpinae</taxon>
        <taxon>Dorcoceras</taxon>
    </lineage>
</organism>
<comment type="subcellular location">
    <subcellularLocation>
        <location evidence="1">Secreted</location>
    </subcellularLocation>
</comment>
<evidence type="ECO:0000256" key="5">
    <source>
        <dbReference type="SAM" id="MobiDB-lite"/>
    </source>
</evidence>
<evidence type="ECO:0000256" key="3">
    <source>
        <dbReference type="ARBA" id="ARBA00011738"/>
    </source>
</evidence>
<sequence>MAEIVQRSFILKAILVLLVSLSATNSRPTARRRHHQPCKKLVFYFHDIIYNGQNSKNATAAIVGAPAWGNTTILGGQNHFGDVVVFDDPITLDNNLHSAPVGRAQGFYLYDKKDIFTAWLGFSFVFNSTEHKGSINFAGADPLMNKTRDISVVGGTGDFFMTRGVASLSTDAFEGEVYFRLRVDISLYESKETEEESSMDLEMDFTLYLGGEKSPDLPKSANSIYKSMDVWPKVDLQLSLSSGLSVSDITAVRPNSPAQKYGTRTDEEGSPVYSFRSKNMENTYFFSQPMGEKIKLAKISSDLSSSVTVPISSITCSSGTTHSQQQRNFNSKQCQFQGCLKGARGASGLCIAHGGGRRCQRPGCSKGAEGRTAFCKAHGGGRRCEFLGCTKSAEGRTDFCIAHGGGRRCNHEDCTRAARGKSGLCIRHGGGKRCQRENCTKSAEGLSGLCISHGGGRRCQYPNCGKGAQGSTMFCKAHGGGKRCTFPGCNKGAEGSTPFCKGHGGGKRCSFKGGGVCPKSVHGGTLFCVAHGGGKRCAVPECTKSARGRTDFCVRHGGGKRCVFEGCGKSAQGSTDFCKAHGGGKRCSWGHAGSKFGNSDVPCNSFARGKSGLCTSHGSLVQDQRVRGGATVGTTQPGKMKHMFSIEDIRSDLTKMEDSIITLTGSWSHLHLQQTSLPDGGNPSPSRVPEGRVHGGNLMAVLAGSPGFDVTSSRDMAAPSDPKISFTTRQNWL</sequence>
<dbReference type="GO" id="GO:0005576">
    <property type="term" value="C:extracellular region"/>
    <property type="evidence" value="ECO:0007669"/>
    <property type="project" value="UniProtKB-SubCell"/>
</dbReference>
<feature type="domain" description="WRKY19-like zinc finger" evidence="7">
    <location>
        <begin position="534"/>
        <end position="558"/>
    </location>
</feature>
<feature type="chain" id="PRO_5016362036" description="WRKY19-like zinc finger domain-containing protein" evidence="6">
    <location>
        <begin position="27"/>
        <end position="733"/>
    </location>
</feature>
<feature type="domain" description="WRKY19-like zinc finger" evidence="7">
    <location>
        <begin position="559"/>
        <end position="583"/>
    </location>
</feature>
<reference evidence="8 9" key="1">
    <citation type="journal article" date="2015" name="Proc. Natl. Acad. Sci. U.S.A.">
        <title>The resurrection genome of Boea hygrometrica: A blueprint for survival of dehydration.</title>
        <authorList>
            <person name="Xiao L."/>
            <person name="Yang G."/>
            <person name="Zhang L."/>
            <person name="Yang X."/>
            <person name="Zhao S."/>
            <person name="Ji Z."/>
            <person name="Zhou Q."/>
            <person name="Hu M."/>
            <person name="Wang Y."/>
            <person name="Chen M."/>
            <person name="Xu Y."/>
            <person name="Jin H."/>
            <person name="Xiao X."/>
            <person name="Hu G."/>
            <person name="Bao F."/>
            <person name="Hu Y."/>
            <person name="Wan P."/>
            <person name="Li L."/>
            <person name="Deng X."/>
            <person name="Kuang T."/>
            <person name="Xiang C."/>
            <person name="Zhu J.K."/>
            <person name="Oliver M.J."/>
            <person name="He Y."/>
        </authorList>
    </citation>
    <scope>NUCLEOTIDE SEQUENCE [LARGE SCALE GENOMIC DNA]</scope>
    <source>
        <strain evidence="9">cv. XS01</strain>
    </source>
</reference>
<feature type="domain" description="WRKY19-like zinc finger" evidence="7">
    <location>
        <begin position="332"/>
        <end position="355"/>
    </location>
</feature>
<dbReference type="InterPro" id="IPR044859">
    <property type="entry name" value="Allene_oxi_cyc_Dirigent"/>
</dbReference>
<evidence type="ECO:0000259" key="7">
    <source>
        <dbReference type="Pfam" id="PF24906"/>
    </source>
</evidence>
<feature type="domain" description="WRKY19-like zinc finger" evidence="7">
    <location>
        <begin position="406"/>
        <end position="430"/>
    </location>
</feature>
<feature type="region of interest" description="Disordered" evidence="5">
    <location>
        <begin position="713"/>
        <end position="733"/>
    </location>
</feature>
<dbReference type="AlphaFoldDB" id="A0A2Z7A1M2"/>
<feature type="domain" description="WRKY19-like zinc finger" evidence="7">
    <location>
        <begin position="381"/>
        <end position="405"/>
    </location>
</feature>
<evidence type="ECO:0000256" key="1">
    <source>
        <dbReference type="ARBA" id="ARBA00004613"/>
    </source>
</evidence>
<feature type="domain" description="WRKY19-like zinc finger" evidence="7">
    <location>
        <begin position="481"/>
        <end position="505"/>
    </location>
</feature>
<evidence type="ECO:0000313" key="9">
    <source>
        <dbReference type="Proteomes" id="UP000250235"/>
    </source>
</evidence>
<evidence type="ECO:0000313" key="8">
    <source>
        <dbReference type="EMBL" id="KZV15377.1"/>
    </source>
</evidence>
<keyword evidence="4" id="KW-0964">Secreted</keyword>
<dbReference type="GO" id="GO:0009699">
    <property type="term" value="P:phenylpropanoid biosynthetic process"/>
    <property type="evidence" value="ECO:0007669"/>
    <property type="project" value="UniProtKB-ARBA"/>
</dbReference>
<feature type="domain" description="WRKY19-like zinc finger" evidence="7">
    <location>
        <begin position="431"/>
        <end position="455"/>
    </location>
</feature>
<dbReference type="PANTHER" id="PTHR31827:SF40">
    <property type="entry name" value="F22C12.10"/>
    <property type="match status" value="1"/>
</dbReference>
<proteinExistence type="inferred from homology"/>
<dbReference type="InterPro" id="IPR056866">
    <property type="entry name" value="Znf_WRKY19"/>
</dbReference>
<dbReference type="InterPro" id="IPR004265">
    <property type="entry name" value="Dirigent"/>
</dbReference>
<dbReference type="EMBL" id="KV020104">
    <property type="protein sequence ID" value="KZV15377.1"/>
    <property type="molecule type" value="Genomic_DNA"/>
</dbReference>
<feature type="domain" description="WRKY19-like zinc finger" evidence="7">
    <location>
        <begin position="356"/>
        <end position="380"/>
    </location>
</feature>
<feature type="signal peptide" evidence="6">
    <location>
        <begin position="1"/>
        <end position="26"/>
    </location>
</feature>
<evidence type="ECO:0000256" key="4">
    <source>
        <dbReference type="ARBA" id="ARBA00022525"/>
    </source>
</evidence>
<dbReference type="Gene3D" id="2.40.480.10">
    <property type="entry name" value="Allene oxide cyclase-like"/>
    <property type="match status" value="1"/>
</dbReference>